<dbReference type="InterPro" id="IPR033443">
    <property type="entry name" value="PROP1-like_PPR_dom"/>
</dbReference>
<sequence>MLQRCNTGGSHGEETGEDDDDDDDEDEDEWRRLSEWLESRKMVEFNEKDYASDLDLIAKAHGLQAVENYIEKIPESFRGQFIYETLLVNCVSSFNKTKTEQVFNKMKDLKFPITISACNQLLLLYKKTDKKKIIDVLLLMEEKNVEPSIFTYQLLVDIKSQANDIDGMEKIVETMKAKDIEPDLKIHALLARHYMYGGLNEKANVVLHEMERSDLKENRRVCLYLLPLYVELGSADDVKRVWEVCKSNCRLDECMNAINAWGKLRKIEEAEAMAASGCQIGPLTWDALVKLYIEAGELEKADSFLHRASEQNPVKPFFDTYMMILKEYARRGDIHNAEKMFHRMRQDGYVSRPTPYHSLLQTYINTKASAYGFRERVKADNIMVNHSFAGELALADPFNFNRTTLVYASSLVSDHKFGEVSEPSELEEPSESTVEDVSSDEAGSTGTGDGV</sequence>
<keyword evidence="7" id="KW-1185">Reference proteome</keyword>
<evidence type="ECO:0000259" key="5">
    <source>
        <dbReference type="Pfam" id="PF17177"/>
    </source>
</evidence>
<feature type="region of interest" description="Disordered" evidence="4">
    <location>
        <begin position="1"/>
        <end position="29"/>
    </location>
</feature>
<evidence type="ECO:0000256" key="4">
    <source>
        <dbReference type="SAM" id="MobiDB-lite"/>
    </source>
</evidence>
<evidence type="ECO:0000256" key="2">
    <source>
        <dbReference type="ARBA" id="ARBA00022737"/>
    </source>
</evidence>
<accession>A0A103Y6H8</accession>
<protein>
    <submittedName>
        <fullName evidence="6">Pentatricopeptide repeat-containing protein</fullName>
    </submittedName>
</protein>
<dbReference type="Gene3D" id="1.25.40.10">
    <property type="entry name" value="Tetratricopeptide repeat domain"/>
    <property type="match status" value="2"/>
</dbReference>
<organism evidence="6 7">
    <name type="scientific">Cynara cardunculus var. scolymus</name>
    <name type="common">Globe artichoke</name>
    <name type="synonym">Cynara scolymus</name>
    <dbReference type="NCBI Taxonomy" id="59895"/>
    <lineage>
        <taxon>Eukaryota</taxon>
        <taxon>Viridiplantae</taxon>
        <taxon>Streptophyta</taxon>
        <taxon>Embryophyta</taxon>
        <taxon>Tracheophyta</taxon>
        <taxon>Spermatophyta</taxon>
        <taxon>Magnoliopsida</taxon>
        <taxon>eudicotyledons</taxon>
        <taxon>Gunneridae</taxon>
        <taxon>Pentapetalae</taxon>
        <taxon>asterids</taxon>
        <taxon>campanulids</taxon>
        <taxon>Asterales</taxon>
        <taxon>Asteraceae</taxon>
        <taxon>Carduoideae</taxon>
        <taxon>Cardueae</taxon>
        <taxon>Carduinae</taxon>
        <taxon>Cynara</taxon>
    </lineage>
</organism>
<evidence type="ECO:0000313" key="6">
    <source>
        <dbReference type="EMBL" id="KVI03425.1"/>
    </source>
</evidence>
<dbReference type="Gramene" id="KVI03425">
    <property type="protein sequence ID" value="KVI03425"/>
    <property type="gene ID" value="Ccrd_018281"/>
</dbReference>
<feature type="region of interest" description="Disordered" evidence="4">
    <location>
        <begin position="418"/>
        <end position="451"/>
    </location>
</feature>
<name>A0A103Y6H8_CYNCS</name>
<dbReference type="EMBL" id="LEKV01002353">
    <property type="protein sequence ID" value="KVI03425.1"/>
    <property type="molecule type" value="Genomic_DNA"/>
</dbReference>
<gene>
    <name evidence="6" type="ORF">Ccrd_018281</name>
</gene>
<dbReference type="SUPFAM" id="SSF48452">
    <property type="entry name" value="TPR-like"/>
    <property type="match status" value="1"/>
</dbReference>
<keyword evidence="2" id="KW-0677">Repeat</keyword>
<reference evidence="6 7" key="1">
    <citation type="journal article" date="2016" name="Sci. Rep.">
        <title>The genome sequence of the outbreeding globe artichoke constructed de novo incorporating a phase-aware low-pass sequencing strategy of F1 progeny.</title>
        <authorList>
            <person name="Scaglione D."/>
            <person name="Reyes-Chin-Wo S."/>
            <person name="Acquadro A."/>
            <person name="Froenicke L."/>
            <person name="Portis E."/>
            <person name="Beitel C."/>
            <person name="Tirone M."/>
            <person name="Mauro R."/>
            <person name="Lo Monaco A."/>
            <person name="Mauromicale G."/>
            <person name="Faccioli P."/>
            <person name="Cattivelli L."/>
            <person name="Rieseberg L."/>
            <person name="Michelmore R."/>
            <person name="Lanteri S."/>
        </authorList>
    </citation>
    <scope>NUCLEOTIDE SEQUENCE [LARGE SCALE GENOMIC DNA]</scope>
    <source>
        <strain evidence="6">2C</strain>
    </source>
</reference>
<proteinExistence type="inferred from homology"/>
<feature type="repeat" description="PPR" evidence="3">
    <location>
        <begin position="317"/>
        <end position="351"/>
    </location>
</feature>
<dbReference type="PANTHER" id="PTHR45717:SF50">
    <property type="entry name" value="TETRATRICOPEPTIDE REPEAT (TPR)-LIKE SUPERFAMILY PROTEIN-RELATED"/>
    <property type="match status" value="1"/>
</dbReference>
<dbReference type="Pfam" id="PF17177">
    <property type="entry name" value="PPR_long"/>
    <property type="match status" value="1"/>
</dbReference>
<dbReference type="PROSITE" id="PS51375">
    <property type="entry name" value="PPR"/>
    <property type="match status" value="1"/>
</dbReference>
<feature type="compositionally biased region" description="Acidic residues" evidence="4">
    <location>
        <begin position="422"/>
        <end position="439"/>
    </location>
</feature>
<feature type="compositionally biased region" description="Acidic residues" evidence="4">
    <location>
        <begin position="15"/>
        <end position="28"/>
    </location>
</feature>
<dbReference type="Proteomes" id="UP000243975">
    <property type="component" value="Unassembled WGS sequence"/>
</dbReference>
<dbReference type="NCBIfam" id="TIGR00756">
    <property type="entry name" value="PPR"/>
    <property type="match status" value="1"/>
</dbReference>
<dbReference type="PANTHER" id="PTHR45717">
    <property type="entry name" value="OS12G0527900 PROTEIN"/>
    <property type="match status" value="1"/>
</dbReference>
<dbReference type="GO" id="GO:0003729">
    <property type="term" value="F:mRNA binding"/>
    <property type="evidence" value="ECO:0007669"/>
    <property type="project" value="UniProtKB-ARBA"/>
</dbReference>
<dbReference type="Pfam" id="PF01535">
    <property type="entry name" value="PPR"/>
    <property type="match status" value="1"/>
</dbReference>
<comment type="similarity">
    <text evidence="1">Belongs to the PPR family. P subfamily.</text>
</comment>
<feature type="domain" description="PROP1-like PPR" evidence="5">
    <location>
        <begin position="87"/>
        <end position="248"/>
    </location>
</feature>
<evidence type="ECO:0000256" key="3">
    <source>
        <dbReference type="PROSITE-ProRule" id="PRU00708"/>
    </source>
</evidence>
<dbReference type="OMA" id="MNAINAW"/>
<dbReference type="GO" id="GO:0005739">
    <property type="term" value="C:mitochondrion"/>
    <property type="evidence" value="ECO:0007669"/>
    <property type="project" value="TreeGrafter"/>
</dbReference>
<dbReference type="InterPro" id="IPR011990">
    <property type="entry name" value="TPR-like_helical_dom_sf"/>
</dbReference>
<evidence type="ECO:0000313" key="7">
    <source>
        <dbReference type="Proteomes" id="UP000243975"/>
    </source>
</evidence>
<dbReference type="AlphaFoldDB" id="A0A103Y6H8"/>
<comment type="caution">
    <text evidence="6">The sequence shown here is derived from an EMBL/GenBank/DDBJ whole genome shotgun (WGS) entry which is preliminary data.</text>
</comment>
<dbReference type="InterPro" id="IPR002885">
    <property type="entry name" value="PPR_rpt"/>
</dbReference>
<evidence type="ECO:0000256" key="1">
    <source>
        <dbReference type="ARBA" id="ARBA00007626"/>
    </source>
</evidence>